<keyword evidence="3" id="KW-1185">Reference proteome</keyword>
<proteinExistence type="predicted"/>
<evidence type="ECO:0000313" key="2">
    <source>
        <dbReference type="EMBL" id="GEL19625.1"/>
    </source>
</evidence>
<dbReference type="EMBL" id="BJVI01000041">
    <property type="protein sequence ID" value="GEL19625.1"/>
    <property type="molecule type" value="Genomic_DNA"/>
</dbReference>
<feature type="region of interest" description="Disordered" evidence="1">
    <location>
        <begin position="1"/>
        <end position="23"/>
    </location>
</feature>
<evidence type="ECO:0000313" key="3">
    <source>
        <dbReference type="Proteomes" id="UP000321328"/>
    </source>
</evidence>
<sequence>MRSSSTPSRAAAHTGPLEHGGDRMQMVVAPPVGIDDVVTEAAPPRLACVDIRRNGGVAVLGDREAIGPAECGV</sequence>
<accession>A0A511D4C6</accession>
<comment type="caution">
    <text evidence="2">The sequence shown here is derived from an EMBL/GenBank/DDBJ whole genome shotgun (WGS) entry which is preliminary data.</text>
</comment>
<protein>
    <submittedName>
        <fullName evidence="2">Uncharacterized protein</fullName>
    </submittedName>
</protein>
<organism evidence="2 3">
    <name type="scientific">Pseudonocardia asaccharolytica DSM 44247 = NBRC 16224</name>
    <dbReference type="NCBI Taxonomy" id="1123024"/>
    <lineage>
        <taxon>Bacteria</taxon>
        <taxon>Bacillati</taxon>
        <taxon>Actinomycetota</taxon>
        <taxon>Actinomycetes</taxon>
        <taxon>Pseudonocardiales</taxon>
        <taxon>Pseudonocardiaceae</taxon>
        <taxon>Pseudonocardia</taxon>
    </lineage>
</organism>
<gene>
    <name evidence="2" type="ORF">PA7_34620</name>
</gene>
<reference evidence="2 3" key="1">
    <citation type="submission" date="2019-07" db="EMBL/GenBank/DDBJ databases">
        <title>Whole genome shotgun sequence of Pseudonocardia asaccharolytica NBRC 16224.</title>
        <authorList>
            <person name="Hosoyama A."/>
            <person name="Uohara A."/>
            <person name="Ohji S."/>
            <person name="Ichikawa N."/>
        </authorList>
    </citation>
    <scope>NUCLEOTIDE SEQUENCE [LARGE SCALE GENOMIC DNA]</scope>
    <source>
        <strain evidence="2 3">NBRC 16224</strain>
    </source>
</reference>
<name>A0A511D4C6_9PSEU</name>
<evidence type="ECO:0000256" key="1">
    <source>
        <dbReference type="SAM" id="MobiDB-lite"/>
    </source>
</evidence>
<dbReference type="Proteomes" id="UP000321328">
    <property type="component" value="Unassembled WGS sequence"/>
</dbReference>
<dbReference type="AlphaFoldDB" id="A0A511D4C6"/>